<evidence type="ECO:0000256" key="2">
    <source>
        <dbReference type="ARBA" id="ARBA00022603"/>
    </source>
</evidence>
<proteinExistence type="inferred from homology"/>
<accession>A0A6L5Z5Z1</accession>
<dbReference type="Pfam" id="PF00145">
    <property type="entry name" value="DNA_methylase"/>
    <property type="match status" value="1"/>
</dbReference>
<organism evidence="8 9">
    <name type="scientific">Halovulum marinum</name>
    <dbReference type="NCBI Taxonomy" id="2662447"/>
    <lineage>
        <taxon>Bacteria</taxon>
        <taxon>Pseudomonadati</taxon>
        <taxon>Pseudomonadota</taxon>
        <taxon>Alphaproteobacteria</taxon>
        <taxon>Rhodobacterales</taxon>
        <taxon>Paracoccaceae</taxon>
        <taxon>Halovulum</taxon>
    </lineage>
</organism>
<comment type="caution">
    <text evidence="8">The sequence shown here is derived from an EMBL/GenBank/DDBJ whole genome shotgun (WGS) entry which is preliminary data.</text>
</comment>
<evidence type="ECO:0000256" key="3">
    <source>
        <dbReference type="ARBA" id="ARBA00022679"/>
    </source>
</evidence>
<keyword evidence="3 7" id="KW-0808">Transferase</keyword>
<evidence type="ECO:0000256" key="5">
    <source>
        <dbReference type="ARBA" id="ARBA00022747"/>
    </source>
</evidence>
<dbReference type="GO" id="GO:0032259">
    <property type="term" value="P:methylation"/>
    <property type="evidence" value="ECO:0007669"/>
    <property type="project" value="UniProtKB-KW"/>
</dbReference>
<dbReference type="PROSITE" id="PS51679">
    <property type="entry name" value="SAM_MT_C5"/>
    <property type="match status" value="1"/>
</dbReference>
<evidence type="ECO:0000313" key="8">
    <source>
        <dbReference type="EMBL" id="MSU92001.1"/>
    </source>
</evidence>
<reference evidence="8 9" key="1">
    <citation type="submission" date="2019-10" db="EMBL/GenBank/DDBJ databases">
        <title>Cognatihalovulum marinum gen. nov. sp. nov., a new member of the family Rhodobacteraceae isolated from deep seawater of the Northwest Indian Ocean.</title>
        <authorList>
            <person name="Ruan C."/>
            <person name="Wang J."/>
            <person name="Zheng X."/>
            <person name="Song L."/>
            <person name="Zhu Y."/>
            <person name="Huang Y."/>
            <person name="Lu Z."/>
            <person name="Du W."/>
            <person name="Huang L."/>
            <person name="Dai X."/>
        </authorList>
    </citation>
    <scope>NUCLEOTIDE SEQUENCE [LARGE SCALE GENOMIC DNA]</scope>
    <source>
        <strain evidence="8 9">2CG4</strain>
    </source>
</reference>
<dbReference type="InterPro" id="IPR050390">
    <property type="entry name" value="C5-Methyltransferase"/>
</dbReference>
<dbReference type="GO" id="GO:0003886">
    <property type="term" value="F:DNA (cytosine-5-)-methyltransferase activity"/>
    <property type="evidence" value="ECO:0007669"/>
    <property type="project" value="UniProtKB-EC"/>
</dbReference>
<evidence type="ECO:0000256" key="1">
    <source>
        <dbReference type="ARBA" id="ARBA00011975"/>
    </source>
</evidence>
<comment type="catalytic activity">
    <reaction evidence="6">
        <text>a 2'-deoxycytidine in DNA + S-adenosyl-L-methionine = a 5-methyl-2'-deoxycytidine in DNA + S-adenosyl-L-homocysteine + H(+)</text>
        <dbReference type="Rhea" id="RHEA:13681"/>
        <dbReference type="Rhea" id="RHEA-COMP:11369"/>
        <dbReference type="Rhea" id="RHEA-COMP:11370"/>
        <dbReference type="ChEBI" id="CHEBI:15378"/>
        <dbReference type="ChEBI" id="CHEBI:57856"/>
        <dbReference type="ChEBI" id="CHEBI:59789"/>
        <dbReference type="ChEBI" id="CHEBI:85452"/>
        <dbReference type="ChEBI" id="CHEBI:85454"/>
        <dbReference type="EC" id="2.1.1.37"/>
    </reaction>
</comment>
<dbReference type="Gene3D" id="3.90.120.10">
    <property type="entry name" value="DNA Methylase, subunit A, domain 2"/>
    <property type="match status" value="1"/>
</dbReference>
<dbReference type="GO" id="GO:0003677">
    <property type="term" value="F:DNA binding"/>
    <property type="evidence" value="ECO:0007669"/>
    <property type="project" value="TreeGrafter"/>
</dbReference>
<dbReference type="EMBL" id="WIND01000033">
    <property type="protein sequence ID" value="MSU92001.1"/>
    <property type="molecule type" value="Genomic_DNA"/>
</dbReference>
<dbReference type="Gene3D" id="3.40.50.150">
    <property type="entry name" value="Vaccinia Virus protein VP39"/>
    <property type="match status" value="1"/>
</dbReference>
<keyword evidence="5" id="KW-0680">Restriction system</keyword>
<evidence type="ECO:0000256" key="4">
    <source>
        <dbReference type="ARBA" id="ARBA00022691"/>
    </source>
</evidence>
<dbReference type="PANTHER" id="PTHR10629:SF52">
    <property type="entry name" value="DNA (CYTOSINE-5)-METHYLTRANSFERASE 1"/>
    <property type="match status" value="1"/>
</dbReference>
<gene>
    <name evidence="8" type="ORF">GE300_20820</name>
</gene>
<sequence>MKSHKDATEDLRLLTGVSLFSGGGIGDLALHAAGVDVLVASELLPDRASVFRSNYPNTTMVDGDIRETKNQIIQEAKDRLNGEPLDILFATPPCQGMSKNGRGKLLRGVRSGVKPKLDERNRLALDAVEIALSLRPKLVVFENVPEMQNALIEHEGQVRDLLELISELLASDYEGRWEIVEFADYGVPQRRQRLITVFTHKSARSAHLKKWTVLPAPTHSQYPSLFTRPWVTVDDALTEVPSLDAAHARTASHKNIPYHRVPTLDDAKYFWVSNTPPGKGAFDNQCVNPACGFDKNPTHGSKHNSEGINQANRDTPLNCLKCGELLPRPWVKDGDEYRLMSGFTSAYKRMRGNLPASALTRNLSYACSDQKLHPREHRVLSLHEAFILHTVDAYDFVWGRDDGKKLSDKTIREIIGESIPPMGLEAIFKHLIETLLERRSTAAAA</sequence>
<protein>
    <recommendedName>
        <fullName evidence="1">DNA (cytosine-5-)-methyltransferase</fullName>
        <ecNumber evidence="1">2.1.1.37</ecNumber>
    </recommendedName>
</protein>
<dbReference type="InterPro" id="IPR029063">
    <property type="entry name" value="SAM-dependent_MTases_sf"/>
</dbReference>
<keyword evidence="2 7" id="KW-0489">Methyltransferase</keyword>
<comment type="similarity">
    <text evidence="7">Belongs to the class I-like SAM-binding methyltransferase superfamily. C5-methyltransferase family.</text>
</comment>
<evidence type="ECO:0000256" key="7">
    <source>
        <dbReference type="PROSITE-ProRule" id="PRU01016"/>
    </source>
</evidence>
<name>A0A6L5Z5Z1_9RHOB</name>
<dbReference type="PROSITE" id="PS00094">
    <property type="entry name" value="C5_MTASE_1"/>
    <property type="match status" value="1"/>
</dbReference>
<dbReference type="InterPro" id="IPR001525">
    <property type="entry name" value="C5_MeTfrase"/>
</dbReference>
<feature type="active site" evidence="7">
    <location>
        <position position="94"/>
    </location>
</feature>
<dbReference type="EC" id="2.1.1.37" evidence="1"/>
<dbReference type="RefSeq" id="WP_154449432.1">
    <property type="nucleotide sequence ID" value="NZ_WIND01000033.1"/>
</dbReference>
<dbReference type="SUPFAM" id="SSF53335">
    <property type="entry name" value="S-adenosyl-L-methionine-dependent methyltransferases"/>
    <property type="match status" value="1"/>
</dbReference>
<dbReference type="GO" id="GO:0044027">
    <property type="term" value="P:negative regulation of gene expression via chromosomal CpG island methylation"/>
    <property type="evidence" value="ECO:0007669"/>
    <property type="project" value="TreeGrafter"/>
</dbReference>
<dbReference type="InterPro" id="IPR018117">
    <property type="entry name" value="C5_DNA_meth_AS"/>
</dbReference>
<dbReference type="GO" id="GO:0009307">
    <property type="term" value="P:DNA restriction-modification system"/>
    <property type="evidence" value="ECO:0007669"/>
    <property type="project" value="UniProtKB-KW"/>
</dbReference>
<keyword evidence="4 7" id="KW-0949">S-adenosyl-L-methionine</keyword>
<dbReference type="PANTHER" id="PTHR10629">
    <property type="entry name" value="CYTOSINE-SPECIFIC METHYLTRANSFERASE"/>
    <property type="match status" value="1"/>
</dbReference>
<evidence type="ECO:0000313" key="9">
    <source>
        <dbReference type="Proteomes" id="UP000474957"/>
    </source>
</evidence>
<evidence type="ECO:0000256" key="6">
    <source>
        <dbReference type="ARBA" id="ARBA00047422"/>
    </source>
</evidence>
<dbReference type="AlphaFoldDB" id="A0A6L5Z5Z1"/>
<keyword evidence="9" id="KW-1185">Reference proteome</keyword>
<dbReference type="PRINTS" id="PR00105">
    <property type="entry name" value="C5METTRFRASE"/>
</dbReference>
<dbReference type="Proteomes" id="UP000474957">
    <property type="component" value="Unassembled WGS sequence"/>
</dbReference>